<dbReference type="EMBL" id="CP034669">
    <property type="protein sequence ID" value="QAT84784.1"/>
    <property type="molecule type" value="Genomic_DNA"/>
</dbReference>
<name>A0A410RS88_CORCK</name>
<proteinExistence type="predicted"/>
<evidence type="ECO:0000313" key="2">
    <source>
        <dbReference type="Proteomes" id="UP000288758"/>
    </source>
</evidence>
<organism evidence="1 2">
    <name type="scientific">Corallococcus coralloides</name>
    <name type="common">Myxococcus coralloides</name>
    <dbReference type="NCBI Taxonomy" id="184914"/>
    <lineage>
        <taxon>Bacteria</taxon>
        <taxon>Pseudomonadati</taxon>
        <taxon>Myxococcota</taxon>
        <taxon>Myxococcia</taxon>
        <taxon>Myxococcales</taxon>
        <taxon>Cystobacterineae</taxon>
        <taxon>Myxococcaceae</taxon>
        <taxon>Corallococcus</taxon>
    </lineage>
</organism>
<protein>
    <submittedName>
        <fullName evidence="1">Uncharacterized protein</fullName>
    </submittedName>
</protein>
<dbReference type="AlphaFoldDB" id="A0A410RS88"/>
<accession>A0A410RS88</accession>
<evidence type="ECO:0000313" key="1">
    <source>
        <dbReference type="EMBL" id="QAT84784.1"/>
    </source>
</evidence>
<reference evidence="1 2" key="1">
    <citation type="submission" date="2018-12" db="EMBL/GenBank/DDBJ databases">
        <title>Complete Genome Sequence of the Corallopyronin A producing Myxobacterium Corallococcus coralloides B035.</title>
        <authorList>
            <person name="Bouhired S.M."/>
            <person name="Rupp O."/>
            <person name="Blom J."/>
            <person name="Schaeberle T.F."/>
            <person name="Kehraus S."/>
            <person name="Schiefer A."/>
            <person name="Pfarr K."/>
            <person name="Goesmann A."/>
            <person name="Hoerauf A."/>
            <person name="Koenig G.M."/>
        </authorList>
    </citation>
    <scope>NUCLEOTIDE SEQUENCE [LARGE SCALE GENOMIC DNA]</scope>
    <source>
        <strain evidence="1 2">B035</strain>
    </source>
</reference>
<dbReference type="Proteomes" id="UP000288758">
    <property type="component" value="Chromosome"/>
</dbReference>
<gene>
    <name evidence="1" type="ORF">EJ065_3218</name>
</gene>
<sequence>MIAILCRRFKNKHEHLLRERIAGARVSKCQTPGLDPIYFDIPLKGAAND</sequence>